<dbReference type="Proteomes" id="UP000197019">
    <property type="component" value="Chromosome"/>
</dbReference>
<proteinExistence type="predicted"/>
<reference evidence="1 2" key="1">
    <citation type="submission" date="2017-06" db="EMBL/GenBank/DDBJ databases">
        <title>Genome Sequencing of the methanotroph Methylovulum psychrotolerants str. HV10-M2 isolated from a high-altitude environment.</title>
        <authorList>
            <person name="Mateos-Rivera A."/>
        </authorList>
    </citation>
    <scope>NUCLEOTIDE SEQUENCE [LARGE SCALE GENOMIC DNA]</scope>
    <source>
        <strain evidence="1 2">HV10_M2</strain>
    </source>
</reference>
<name>A0A1Z4C310_9GAMM</name>
<accession>A0A1Z4C310</accession>
<evidence type="ECO:0000313" key="2">
    <source>
        <dbReference type="Proteomes" id="UP000197019"/>
    </source>
</evidence>
<keyword evidence="2" id="KW-1185">Reference proteome</keyword>
<organism evidence="1 2">
    <name type="scientific">Methylovulum psychrotolerans</name>
    <dbReference type="NCBI Taxonomy" id="1704499"/>
    <lineage>
        <taxon>Bacteria</taxon>
        <taxon>Pseudomonadati</taxon>
        <taxon>Pseudomonadota</taxon>
        <taxon>Gammaproteobacteria</taxon>
        <taxon>Methylococcales</taxon>
        <taxon>Methylococcaceae</taxon>
        <taxon>Methylovulum</taxon>
    </lineage>
</organism>
<dbReference type="OrthoDB" id="5772099at2"/>
<dbReference type="RefSeq" id="WP_088620806.1">
    <property type="nucleotide sequence ID" value="NZ_CP022129.1"/>
</dbReference>
<sequence>MTQLLEQAFSEASQLPELQQNMLAQWLMDEVLTEKKWAVLFAETADGLAALADEAVREYQQGKTQVLDADAL</sequence>
<evidence type="ECO:0000313" key="1">
    <source>
        <dbReference type="EMBL" id="ASF47936.1"/>
    </source>
</evidence>
<protein>
    <submittedName>
        <fullName evidence="1">Uncharacterized protein</fullName>
    </submittedName>
</protein>
<dbReference type="EMBL" id="CP022129">
    <property type="protein sequence ID" value="ASF47936.1"/>
    <property type="molecule type" value="Genomic_DNA"/>
</dbReference>
<gene>
    <name evidence="1" type="ORF">CEK71_18720</name>
</gene>
<dbReference type="KEGG" id="mpsy:CEK71_18720"/>
<dbReference type="AlphaFoldDB" id="A0A1Z4C310"/>